<organism evidence="1">
    <name type="scientific">Lactobacillus delbrueckii subsp. lactis</name>
    <dbReference type="NCBI Taxonomy" id="29397"/>
    <lineage>
        <taxon>Bacteria</taxon>
        <taxon>Bacillati</taxon>
        <taxon>Bacillota</taxon>
        <taxon>Bacilli</taxon>
        <taxon>Lactobacillales</taxon>
        <taxon>Lactobacillaceae</taxon>
        <taxon>Lactobacillus</taxon>
    </lineage>
</organism>
<dbReference type="EMBL" id="CP031023">
    <property type="protein sequence ID" value="AZA15969.1"/>
    <property type="molecule type" value="Genomic_DNA"/>
</dbReference>
<name>A0A3G6JDC1_LACDL</name>
<gene>
    <name evidence="1" type="ORF">DQL93_04970</name>
</gene>
<protein>
    <submittedName>
        <fullName evidence="1">Uncharacterized protein</fullName>
    </submittedName>
</protein>
<dbReference type="RefSeq" id="WP_231538000.1">
    <property type="nucleotide sequence ID" value="NZ_JAJNVU010000107.1"/>
</dbReference>
<reference evidence="1" key="1">
    <citation type="submission" date="2018-07" db="EMBL/GenBank/DDBJ databases">
        <authorList>
            <person name="Somerville V."/>
        </authorList>
    </citation>
    <scope>NUCLEOTIDE SEQUENCE</scope>
    <source>
        <strain evidence="1">NWC_2_2</strain>
    </source>
</reference>
<sequence length="71" mass="8326">MTDKKAKRAAYMREYRARLKADPEKAAKELHSRKYSSVKSYIKLHASIKELGEIRQLAAERHKKLLAEKKK</sequence>
<proteinExistence type="predicted"/>
<accession>A0A3G6JDC1</accession>
<evidence type="ECO:0000313" key="1">
    <source>
        <dbReference type="EMBL" id="AZA15969.1"/>
    </source>
</evidence>
<dbReference type="AlphaFoldDB" id="A0A3G6JDC1"/>